<feature type="transmembrane region" description="Helical" evidence="2">
    <location>
        <begin position="9"/>
        <end position="25"/>
    </location>
</feature>
<organism evidence="4 5">
    <name type="scientific">Effrenium voratum</name>
    <dbReference type="NCBI Taxonomy" id="2562239"/>
    <lineage>
        <taxon>Eukaryota</taxon>
        <taxon>Sar</taxon>
        <taxon>Alveolata</taxon>
        <taxon>Dinophyceae</taxon>
        <taxon>Suessiales</taxon>
        <taxon>Symbiodiniaceae</taxon>
        <taxon>Effrenium</taxon>
    </lineage>
</organism>
<dbReference type="Proteomes" id="UP001178507">
    <property type="component" value="Unassembled WGS sequence"/>
</dbReference>
<keyword evidence="2" id="KW-1133">Transmembrane helix</keyword>
<dbReference type="SUPFAM" id="SSF103642">
    <property type="entry name" value="Sec-C motif"/>
    <property type="match status" value="1"/>
</dbReference>
<reference evidence="4" key="1">
    <citation type="submission" date="2023-08" db="EMBL/GenBank/DDBJ databases">
        <authorList>
            <person name="Chen Y."/>
            <person name="Shah S."/>
            <person name="Dougan E. K."/>
            <person name="Thang M."/>
            <person name="Chan C."/>
        </authorList>
    </citation>
    <scope>NUCLEOTIDE SEQUENCE</scope>
</reference>
<dbReference type="Gene3D" id="3.10.450.50">
    <property type="match status" value="1"/>
</dbReference>
<dbReference type="EMBL" id="CAUJNA010001652">
    <property type="protein sequence ID" value="CAJ1388198.1"/>
    <property type="molecule type" value="Genomic_DNA"/>
</dbReference>
<feature type="domain" description="SAYSvFN" evidence="3">
    <location>
        <begin position="18"/>
        <end position="78"/>
    </location>
</feature>
<name>A0AA36MVX3_9DINO</name>
<dbReference type="Pfam" id="PF02810">
    <property type="entry name" value="SEC-C"/>
    <property type="match status" value="1"/>
</dbReference>
<keyword evidence="2" id="KW-0472">Membrane</keyword>
<feature type="compositionally biased region" description="Basic and acidic residues" evidence="1">
    <location>
        <begin position="109"/>
        <end position="118"/>
    </location>
</feature>
<evidence type="ECO:0000256" key="1">
    <source>
        <dbReference type="SAM" id="MobiDB-lite"/>
    </source>
</evidence>
<dbReference type="AlphaFoldDB" id="A0AA36MVX3"/>
<sequence>ARLLEFPCWLRYGAALVLWVLTFIYTGYDKVYLILSAMAFILGPGLGEGRGEYSAYSVFNRGQRHLLGELRAEQLDAEQRGDQQLAGYADREPDGGGLIELPGTEEEDKPTIRSRDANRPCSCGSGKKAKRCCFDARPPRDSQNLS</sequence>
<dbReference type="InterPro" id="IPR019387">
    <property type="entry name" value="SAYSvFN_dom"/>
</dbReference>
<proteinExistence type="predicted"/>
<dbReference type="PANTHER" id="PTHR13527:SF0">
    <property type="entry name" value="SAYSVFN DOMAIN-CONTAINING PROTEIN 1"/>
    <property type="match status" value="1"/>
</dbReference>
<dbReference type="InterPro" id="IPR039159">
    <property type="entry name" value="SAYSD1"/>
</dbReference>
<dbReference type="PANTHER" id="PTHR13527">
    <property type="entry name" value="SAYSVFN DOMAIN-CONTAINING PROTEIN 1"/>
    <property type="match status" value="1"/>
</dbReference>
<comment type="caution">
    <text evidence="4">The sequence shown here is derived from an EMBL/GenBank/DDBJ whole genome shotgun (WGS) entry which is preliminary data.</text>
</comment>
<evidence type="ECO:0000313" key="5">
    <source>
        <dbReference type="Proteomes" id="UP001178507"/>
    </source>
</evidence>
<evidence type="ECO:0000259" key="3">
    <source>
        <dbReference type="Pfam" id="PF10260"/>
    </source>
</evidence>
<keyword evidence="2" id="KW-0812">Transmembrane</keyword>
<protein>
    <recommendedName>
        <fullName evidence="3">SAYSvFN domain-containing protein</fullName>
    </recommendedName>
</protein>
<dbReference type="InterPro" id="IPR004027">
    <property type="entry name" value="SEC_C_motif"/>
</dbReference>
<feature type="region of interest" description="Disordered" evidence="1">
    <location>
        <begin position="81"/>
        <end position="146"/>
    </location>
</feature>
<accession>A0AA36MVX3</accession>
<evidence type="ECO:0000313" key="4">
    <source>
        <dbReference type="EMBL" id="CAJ1388198.1"/>
    </source>
</evidence>
<dbReference type="Pfam" id="PF10260">
    <property type="entry name" value="SAYSvFN"/>
    <property type="match status" value="1"/>
</dbReference>
<keyword evidence="5" id="KW-1185">Reference proteome</keyword>
<feature type="non-terminal residue" evidence="4">
    <location>
        <position position="146"/>
    </location>
</feature>
<evidence type="ECO:0000256" key="2">
    <source>
        <dbReference type="SAM" id="Phobius"/>
    </source>
</evidence>
<gene>
    <name evidence="4" type="ORF">EVOR1521_LOCUS14122</name>
</gene>